<evidence type="ECO:0000256" key="3">
    <source>
        <dbReference type="ARBA" id="ARBA00022722"/>
    </source>
</evidence>
<dbReference type="GO" id="GO:0090729">
    <property type="term" value="F:toxin activity"/>
    <property type="evidence" value="ECO:0007669"/>
    <property type="project" value="UniProtKB-KW"/>
</dbReference>
<evidence type="ECO:0000256" key="7">
    <source>
        <dbReference type="ARBA" id="ARBA00038093"/>
    </source>
</evidence>
<keyword evidence="6 8" id="KW-0460">Magnesium</keyword>
<comment type="function">
    <text evidence="8">Toxic component of a toxin-antitoxin (TA) system. An RNase.</text>
</comment>
<dbReference type="STRING" id="270351.Maq22A_c20585"/>
<comment type="similarity">
    <text evidence="7 8">Belongs to the PINc/VapC protein family.</text>
</comment>
<proteinExistence type="inferred from homology"/>
<comment type="cofactor">
    <cofactor evidence="1 8">
        <name>Mg(2+)</name>
        <dbReference type="ChEBI" id="CHEBI:18420"/>
    </cofactor>
</comment>
<evidence type="ECO:0000256" key="2">
    <source>
        <dbReference type="ARBA" id="ARBA00022649"/>
    </source>
</evidence>
<dbReference type="Proteomes" id="UP000061432">
    <property type="component" value="Chromosome"/>
</dbReference>
<feature type="binding site" evidence="8">
    <location>
        <position position="85"/>
    </location>
    <ligand>
        <name>Mg(2+)</name>
        <dbReference type="ChEBI" id="CHEBI:18420"/>
    </ligand>
</feature>
<dbReference type="InterPro" id="IPR002716">
    <property type="entry name" value="PIN_dom"/>
</dbReference>
<dbReference type="CDD" id="cd18737">
    <property type="entry name" value="PIN_VapC4-5_FitB-like"/>
    <property type="match status" value="1"/>
</dbReference>
<keyword evidence="4 8" id="KW-0479">Metal-binding</keyword>
<dbReference type="GO" id="GO:0016787">
    <property type="term" value="F:hydrolase activity"/>
    <property type="evidence" value="ECO:0007669"/>
    <property type="project" value="UniProtKB-KW"/>
</dbReference>
<dbReference type="KEGG" id="maqu:Maq22A_c20585"/>
<evidence type="ECO:0000256" key="1">
    <source>
        <dbReference type="ARBA" id="ARBA00001946"/>
    </source>
</evidence>
<protein>
    <recommendedName>
        <fullName evidence="8">Ribonuclease VapC</fullName>
        <shortName evidence="8">RNase VapC</shortName>
        <ecNumber evidence="8">3.1.-.-</ecNumber>
    </recommendedName>
    <alternativeName>
        <fullName evidence="8">Toxin VapC</fullName>
    </alternativeName>
</protein>
<dbReference type="GO" id="GO:0004540">
    <property type="term" value="F:RNA nuclease activity"/>
    <property type="evidence" value="ECO:0007669"/>
    <property type="project" value="InterPro"/>
</dbReference>
<evidence type="ECO:0000256" key="6">
    <source>
        <dbReference type="ARBA" id="ARBA00022842"/>
    </source>
</evidence>
<evidence type="ECO:0000256" key="5">
    <source>
        <dbReference type="ARBA" id="ARBA00022801"/>
    </source>
</evidence>
<dbReference type="EC" id="3.1.-.-" evidence="8"/>
<feature type="binding site" evidence="8">
    <location>
        <position position="6"/>
    </location>
    <ligand>
        <name>Mg(2+)</name>
        <dbReference type="ChEBI" id="CHEBI:18420"/>
    </ligand>
</feature>
<dbReference type="PANTHER" id="PTHR33653">
    <property type="entry name" value="RIBONUCLEASE VAPC2"/>
    <property type="match status" value="1"/>
</dbReference>
<dbReference type="Gene3D" id="3.40.50.1010">
    <property type="entry name" value="5'-nuclease"/>
    <property type="match status" value="1"/>
</dbReference>
<evidence type="ECO:0000313" key="11">
    <source>
        <dbReference type="Proteomes" id="UP000061432"/>
    </source>
</evidence>
<dbReference type="RefSeq" id="WP_060848151.1">
    <property type="nucleotide sequence ID" value="NZ_AP014704.1"/>
</dbReference>
<accession>A0A0C6FJB7</accession>
<feature type="domain" description="PIN" evidence="9">
    <location>
        <begin position="6"/>
        <end position="107"/>
    </location>
</feature>
<keyword evidence="3 8" id="KW-0540">Nuclease</keyword>
<evidence type="ECO:0000256" key="8">
    <source>
        <dbReference type="HAMAP-Rule" id="MF_00265"/>
    </source>
</evidence>
<dbReference type="PANTHER" id="PTHR33653:SF1">
    <property type="entry name" value="RIBONUCLEASE VAPC2"/>
    <property type="match status" value="1"/>
</dbReference>
<reference evidence="11" key="2">
    <citation type="submission" date="2015-01" db="EMBL/GenBank/DDBJ databases">
        <title>Complete genome sequence of Methylobacterium aquaticum strain 22A.</title>
        <authorList>
            <person name="Tani A."/>
            <person name="Ogura Y."/>
            <person name="Hayashi T."/>
        </authorList>
    </citation>
    <scope>NUCLEOTIDE SEQUENCE [LARGE SCALE GENOMIC DNA]</scope>
    <source>
        <strain evidence="11">MA-22A</strain>
    </source>
</reference>
<organism evidence="10 11">
    <name type="scientific">Methylobacterium aquaticum</name>
    <dbReference type="NCBI Taxonomy" id="270351"/>
    <lineage>
        <taxon>Bacteria</taxon>
        <taxon>Pseudomonadati</taxon>
        <taxon>Pseudomonadota</taxon>
        <taxon>Alphaproteobacteria</taxon>
        <taxon>Hyphomicrobiales</taxon>
        <taxon>Methylobacteriaceae</taxon>
        <taxon>Methylobacterium</taxon>
    </lineage>
</organism>
<gene>
    <name evidence="8" type="primary">vapC</name>
    <name evidence="10" type="ORF">Maq22A_c20585</name>
</gene>
<evidence type="ECO:0000313" key="10">
    <source>
        <dbReference type="EMBL" id="BAQ47157.1"/>
    </source>
</evidence>
<dbReference type="OrthoDB" id="532510at2"/>
<name>A0A0C6FJB7_9HYPH</name>
<dbReference type="GO" id="GO:0000287">
    <property type="term" value="F:magnesium ion binding"/>
    <property type="evidence" value="ECO:0007669"/>
    <property type="project" value="UniProtKB-UniRule"/>
</dbReference>
<dbReference type="InterPro" id="IPR029060">
    <property type="entry name" value="PIN-like_dom_sf"/>
</dbReference>
<reference evidence="10 11" key="1">
    <citation type="journal article" date="2015" name="Genome Announc.">
        <title>Complete Genome Sequence of Methylobacterium aquaticum Strain 22A, Isolated from Racomitrium japonicum Moss.</title>
        <authorList>
            <person name="Tani A."/>
            <person name="Ogura Y."/>
            <person name="Hayashi T."/>
            <person name="Kimbara K."/>
        </authorList>
    </citation>
    <scope>NUCLEOTIDE SEQUENCE [LARGE SCALE GENOMIC DNA]</scope>
    <source>
        <strain evidence="10 11">MA-22A</strain>
    </source>
</reference>
<dbReference type="PATRIC" id="fig|270351.10.peg.3978"/>
<dbReference type="HAMAP" id="MF_00265">
    <property type="entry name" value="VapC_Nob1"/>
    <property type="match status" value="1"/>
</dbReference>
<keyword evidence="2 8" id="KW-1277">Toxin-antitoxin system</keyword>
<dbReference type="InterPro" id="IPR050556">
    <property type="entry name" value="Type_II_TA_system_RNase"/>
</dbReference>
<evidence type="ECO:0000256" key="4">
    <source>
        <dbReference type="ARBA" id="ARBA00022723"/>
    </source>
</evidence>
<dbReference type="EMBL" id="AP014704">
    <property type="protein sequence ID" value="BAQ47157.1"/>
    <property type="molecule type" value="Genomic_DNA"/>
</dbReference>
<dbReference type="InterPro" id="IPR022907">
    <property type="entry name" value="VapC_family"/>
</dbReference>
<keyword evidence="5 8" id="KW-0378">Hydrolase</keyword>
<dbReference type="SUPFAM" id="SSF88723">
    <property type="entry name" value="PIN domain-like"/>
    <property type="match status" value="1"/>
</dbReference>
<dbReference type="Pfam" id="PF01850">
    <property type="entry name" value="PIN"/>
    <property type="match status" value="1"/>
</dbReference>
<sequence length="120" mass="13457">MKPLYDTNILIDFLVGREQARAEFSRHSERAISVITWMEVTIGASPQDDVATRLFLQSFAVIAIDEAIREQAVQVRRARRINLPDAIILASAQAHGLTLVTRNARDFSADDPNVHVPYTI</sequence>
<dbReference type="AlphaFoldDB" id="A0A0C6FJB7"/>
<keyword evidence="8" id="KW-0800">Toxin</keyword>
<evidence type="ECO:0000259" key="9">
    <source>
        <dbReference type="Pfam" id="PF01850"/>
    </source>
</evidence>